<name>A0A0L0FRU3_9EUKA</name>
<keyword evidence="6 7" id="KW-0472">Membrane</keyword>
<feature type="transmembrane region" description="Helical" evidence="7">
    <location>
        <begin position="248"/>
        <end position="267"/>
    </location>
</feature>
<dbReference type="eggNOG" id="ENOG502QQ5E">
    <property type="taxonomic scope" value="Eukaryota"/>
</dbReference>
<dbReference type="Pfam" id="PF00860">
    <property type="entry name" value="Xan_ur_permease"/>
    <property type="match status" value="1"/>
</dbReference>
<organism evidence="8 9">
    <name type="scientific">Sphaeroforma arctica JP610</name>
    <dbReference type="NCBI Taxonomy" id="667725"/>
    <lineage>
        <taxon>Eukaryota</taxon>
        <taxon>Ichthyosporea</taxon>
        <taxon>Ichthyophonida</taxon>
        <taxon>Sphaeroforma</taxon>
    </lineage>
</organism>
<dbReference type="RefSeq" id="XP_014153387.1">
    <property type="nucleotide sequence ID" value="XM_014297912.1"/>
</dbReference>
<feature type="transmembrane region" description="Helical" evidence="7">
    <location>
        <begin position="303"/>
        <end position="322"/>
    </location>
</feature>
<dbReference type="GO" id="GO:0005886">
    <property type="term" value="C:plasma membrane"/>
    <property type="evidence" value="ECO:0007669"/>
    <property type="project" value="TreeGrafter"/>
</dbReference>
<feature type="transmembrane region" description="Helical" evidence="7">
    <location>
        <begin position="38"/>
        <end position="58"/>
    </location>
</feature>
<accession>A0A0L0FRU3</accession>
<evidence type="ECO:0008006" key="10">
    <source>
        <dbReference type="Google" id="ProtNLM"/>
    </source>
</evidence>
<protein>
    <recommendedName>
        <fullName evidence="10">Xanthine/uracil/vitamin C permease</fullName>
    </recommendedName>
</protein>
<comment type="similarity">
    <text evidence="2">Belongs to the nucleobase:cation symporter-2 (NCS2) (TC 2.A.40) family. Azg-like subfamily.</text>
</comment>
<evidence type="ECO:0000256" key="1">
    <source>
        <dbReference type="ARBA" id="ARBA00004127"/>
    </source>
</evidence>
<dbReference type="GeneID" id="25908622"/>
<evidence type="ECO:0000313" key="9">
    <source>
        <dbReference type="Proteomes" id="UP000054560"/>
    </source>
</evidence>
<dbReference type="InterPro" id="IPR006043">
    <property type="entry name" value="NCS2"/>
</dbReference>
<evidence type="ECO:0000256" key="7">
    <source>
        <dbReference type="SAM" id="Phobius"/>
    </source>
</evidence>
<evidence type="ECO:0000256" key="6">
    <source>
        <dbReference type="ARBA" id="ARBA00023136"/>
    </source>
</evidence>
<dbReference type="PANTHER" id="PTHR43337">
    <property type="entry name" value="XANTHINE/URACIL PERMEASE C887.17-RELATED"/>
    <property type="match status" value="1"/>
</dbReference>
<feature type="transmembrane region" description="Helical" evidence="7">
    <location>
        <begin position="70"/>
        <end position="87"/>
    </location>
</feature>
<dbReference type="GO" id="GO:0012505">
    <property type="term" value="C:endomembrane system"/>
    <property type="evidence" value="ECO:0007669"/>
    <property type="project" value="UniProtKB-SubCell"/>
</dbReference>
<keyword evidence="4 7" id="KW-0812">Transmembrane</keyword>
<reference evidence="8 9" key="1">
    <citation type="submission" date="2011-02" db="EMBL/GenBank/DDBJ databases">
        <title>The Genome Sequence of Sphaeroforma arctica JP610.</title>
        <authorList>
            <consortium name="The Broad Institute Genome Sequencing Platform"/>
            <person name="Russ C."/>
            <person name="Cuomo C."/>
            <person name="Young S.K."/>
            <person name="Zeng Q."/>
            <person name="Gargeya S."/>
            <person name="Alvarado L."/>
            <person name="Berlin A."/>
            <person name="Chapman S.B."/>
            <person name="Chen Z."/>
            <person name="Freedman E."/>
            <person name="Gellesch M."/>
            <person name="Goldberg J."/>
            <person name="Griggs A."/>
            <person name="Gujja S."/>
            <person name="Heilman E."/>
            <person name="Heiman D."/>
            <person name="Howarth C."/>
            <person name="Mehta T."/>
            <person name="Neiman D."/>
            <person name="Pearson M."/>
            <person name="Roberts A."/>
            <person name="Saif S."/>
            <person name="Shea T."/>
            <person name="Shenoy N."/>
            <person name="Sisk P."/>
            <person name="Stolte C."/>
            <person name="Sykes S."/>
            <person name="White J."/>
            <person name="Yandava C."/>
            <person name="Burger G."/>
            <person name="Gray M.W."/>
            <person name="Holland P.W.H."/>
            <person name="King N."/>
            <person name="Lang F.B.F."/>
            <person name="Roger A.J."/>
            <person name="Ruiz-Trillo I."/>
            <person name="Haas B."/>
            <person name="Nusbaum C."/>
            <person name="Birren B."/>
        </authorList>
    </citation>
    <scope>NUCLEOTIDE SEQUENCE [LARGE SCALE GENOMIC DNA]</scope>
    <source>
        <strain evidence="8 9">JP610</strain>
    </source>
</reference>
<evidence type="ECO:0000313" key="8">
    <source>
        <dbReference type="EMBL" id="KNC79485.1"/>
    </source>
</evidence>
<dbReference type="GO" id="GO:0015853">
    <property type="term" value="P:adenine transport"/>
    <property type="evidence" value="ECO:0007669"/>
    <property type="project" value="TreeGrafter"/>
</dbReference>
<sequence length="356" mass="38503">MGVVARLPFLLMPGMGMNSYFAYQVVGYMESGAVPYETALTAVFVEGLIFLFLARSGLRQYIAEPIPRPVRLATSAGIGFFLSFIGYQTSNGIGLVTANASHLSHWVGAHRRTVLATIQSLVTPRWTLPTGDTPAGDAKWDYFSQVVDFHSISMSALALDFSFGNPEMWLALVTFLYVDLLDTTGTLYSLCKFAGFIDESESADFESSYAAFSVDAIAAILGSLLGMSPVTTASENGAGVIGGGRTGITALVGVVCFSIACFFAPIIVNIPVWAIGPALIMVGVMMARALVDIDWEDPMEAIPAFVTTTVMPFTYSIAYGLIAGCQVYVMLYLVNVAWDWSLWLLYKFVNKTFKAD</sequence>
<comment type="subcellular location">
    <subcellularLocation>
        <location evidence="1">Endomembrane system</location>
        <topology evidence="1">Multi-pass membrane protein</topology>
    </subcellularLocation>
</comment>
<keyword evidence="9" id="KW-1185">Reference proteome</keyword>
<dbReference type="PANTHER" id="PTHR43337:SF1">
    <property type="entry name" value="XANTHINE_URACIL PERMEASE C887.17-RELATED"/>
    <property type="match status" value="1"/>
</dbReference>
<dbReference type="Proteomes" id="UP000054560">
    <property type="component" value="Unassembled WGS sequence"/>
</dbReference>
<dbReference type="EMBL" id="KQ242296">
    <property type="protein sequence ID" value="KNC79485.1"/>
    <property type="molecule type" value="Genomic_DNA"/>
</dbReference>
<dbReference type="GO" id="GO:0015854">
    <property type="term" value="P:guanine transport"/>
    <property type="evidence" value="ECO:0007669"/>
    <property type="project" value="TreeGrafter"/>
</dbReference>
<dbReference type="STRING" id="667725.A0A0L0FRU3"/>
<feature type="transmembrane region" description="Helical" evidence="7">
    <location>
        <begin position="273"/>
        <end position="291"/>
    </location>
</feature>
<evidence type="ECO:0000256" key="5">
    <source>
        <dbReference type="ARBA" id="ARBA00022989"/>
    </source>
</evidence>
<dbReference type="GO" id="GO:0005345">
    <property type="term" value="F:purine nucleobase transmembrane transporter activity"/>
    <property type="evidence" value="ECO:0007669"/>
    <property type="project" value="TreeGrafter"/>
</dbReference>
<dbReference type="InterPro" id="IPR045018">
    <property type="entry name" value="Azg-like"/>
</dbReference>
<evidence type="ECO:0000256" key="4">
    <source>
        <dbReference type="ARBA" id="ARBA00022692"/>
    </source>
</evidence>
<keyword evidence="3" id="KW-0813">Transport</keyword>
<evidence type="ECO:0000256" key="3">
    <source>
        <dbReference type="ARBA" id="ARBA00022448"/>
    </source>
</evidence>
<feature type="transmembrane region" description="Helical" evidence="7">
    <location>
        <begin position="7"/>
        <end position="26"/>
    </location>
</feature>
<dbReference type="OrthoDB" id="431212at2759"/>
<feature type="transmembrane region" description="Helical" evidence="7">
    <location>
        <begin position="209"/>
        <end position="227"/>
    </location>
</feature>
<gene>
    <name evidence="8" type="ORF">SARC_08118</name>
</gene>
<dbReference type="AlphaFoldDB" id="A0A0L0FRU3"/>
<evidence type="ECO:0000256" key="2">
    <source>
        <dbReference type="ARBA" id="ARBA00005697"/>
    </source>
</evidence>
<keyword evidence="5 7" id="KW-1133">Transmembrane helix</keyword>
<proteinExistence type="inferred from homology"/>